<proteinExistence type="predicted"/>
<dbReference type="AlphaFoldDB" id="A0AAD5NDN2"/>
<protein>
    <submittedName>
        <fullName evidence="1">Uncharacterized protein</fullName>
    </submittedName>
</protein>
<name>A0AAD5NDN2_PARTN</name>
<gene>
    <name evidence="1" type="ORF">KIN20_026167</name>
</gene>
<reference evidence="1" key="1">
    <citation type="submission" date="2021-06" db="EMBL/GenBank/DDBJ databases">
        <title>Parelaphostrongylus tenuis whole genome reference sequence.</title>
        <authorList>
            <person name="Garwood T.J."/>
            <person name="Larsen P.A."/>
            <person name="Fountain-Jones N.M."/>
            <person name="Garbe J.R."/>
            <person name="Macchietto M.G."/>
            <person name="Kania S.A."/>
            <person name="Gerhold R.W."/>
            <person name="Richards J.E."/>
            <person name="Wolf T.M."/>
        </authorList>
    </citation>
    <scope>NUCLEOTIDE SEQUENCE</scope>
    <source>
        <strain evidence="1">MNPRO001-30</strain>
        <tissue evidence="1">Meninges</tissue>
    </source>
</reference>
<evidence type="ECO:0000313" key="2">
    <source>
        <dbReference type="Proteomes" id="UP001196413"/>
    </source>
</evidence>
<dbReference type="Proteomes" id="UP001196413">
    <property type="component" value="Unassembled WGS sequence"/>
</dbReference>
<evidence type="ECO:0000313" key="1">
    <source>
        <dbReference type="EMBL" id="KAJ1365744.1"/>
    </source>
</evidence>
<sequence>MFGLRALPVHLCSFFSRSTAIKDESFADQQLAFVEGMYAYPYADRHEVAHHALKCCRADAHFTD</sequence>
<keyword evidence="2" id="KW-1185">Reference proteome</keyword>
<organism evidence="1 2">
    <name type="scientific">Parelaphostrongylus tenuis</name>
    <name type="common">Meningeal worm</name>
    <dbReference type="NCBI Taxonomy" id="148309"/>
    <lineage>
        <taxon>Eukaryota</taxon>
        <taxon>Metazoa</taxon>
        <taxon>Ecdysozoa</taxon>
        <taxon>Nematoda</taxon>
        <taxon>Chromadorea</taxon>
        <taxon>Rhabditida</taxon>
        <taxon>Rhabditina</taxon>
        <taxon>Rhabditomorpha</taxon>
        <taxon>Strongyloidea</taxon>
        <taxon>Metastrongylidae</taxon>
        <taxon>Parelaphostrongylus</taxon>
    </lineage>
</organism>
<comment type="caution">
    <text evidence="1">The sequence shown here is derived from an EMBL/GenBank/DDBJ whole genome shotgun (WGS) entry which is preliminary data.</text>
</comment>
<dbReference type="EMBL" id="JAHQIW010005355">
    <property type="protein sequence ID" value="KAJ1365744.1"/>
    <property type="molecule type" value="Genomic_DNA"/>
</dbReference>
<accession>A0AAD5NDN2</accession>